<dbReference type="NCBIfam" id="NF008113">
    <property type="entry name" value="PRK10860.1"/>
    <property type="match status" value="1"/>
</dbReference>
<dbReference type="AlphaFoldDB" id="A0A1W1XMN6"/>
<feature type="binding site" evidence="8">
    <location>
        <position position="62"/>
    </location>
    <ligand>
        <name>Zn(2+)</name>
        <dbReference type="ChEBI" id="CHEBI:29105"/>
        <note>catalytic</note>
    </ligand>
</feature>
<evidence type="ECO:0000256" key="4">
    <source>
        <dbReference type="ARBA" id="ARBA00022723"/>
    </source>
</evidence>
<evidence type="ECO:0000313" key="11">
    <source>
        <dbReference type="EMBL" id="SMC25105.1"/>
    </source>
</evidence>
<keyword evidence="3 8" id="KW-0819">tRNA processing</keyword>
<sequence>MSEAISPAWSAADRRFMRAALTEARKAAARGEVPVGAVLVQDGVIIGRGHNLPIALHDPSAHAEMRALRQAARRMANYRLPGCTMYITLEPCLMCVGAMLHGRLARVVYAATDPKTGAAGSVINPFPDRRLNHQTEVIGGLLSDEASEMLSDFFRQRRAAKRAEKQGGGEALSTDTTQAD</sequence>
<dbReference type="Gene3D" id="3.40.140.10">
    <property type="entry name" value="Cytidine Deaminase, domain 2"/>
    <property type="match status" value="1"/>
</dbReference>
<dbReference type="EMBL" id="FWXD01000010">
    <property type="protein sequence ID" value="SMC25105.1"/>
    <property type="molecule type" value="Genomic_DNA"/>
</dbReference>
<evidence type="ECO:0000259" key="10">
    <source>
        <dbReference type="PROSITE" id="PS51747"/>
    </source>
</evidence>
<evidence type="ECO:0000256" key="3">
    <source>
        <dbReference type="ARBA" id="ARBA00022694"/>
    </source>
</evidence>
<reference evidence="11 12" key="1">
    <citation type="submission" date="2017-04" db="EMBL/GenBank/DDBJ databases">
        <authorList>
            <person name="Afonso C.L."/>
            <person name="Miller P.J."/>
            <person name="Scott M.A."/>
            <person name="Spackman E."/>
            <person name="Goraichik I."/>
            <person name="Dimitrov K.M."/>
            <person name="Suarez D.L."/>
            <person name="Swayne D.E."/>
        </authorList>
    </citation>
    <scope>NUCLEOTIDE SEQUENCE [LARGE SCALE GENOMIC DNA]</scope>
    <source>
        <strain evidence="11 12">DSM 23236</strain>
    </source>
</reference>
<gene>
    <name evidence="8" type="primary">tadA</name>
    <name evidence="11" type="ORF">SAMN02745857_02072</name>
</gene>
<evidence type="ECO:0000256" key="5">
    <source>
        <dbReference type="ARBA" id="ARBA00022801"/>
    </source>
</evidence>
<dbReference type="SUPFAM" id="SSF53927">
    <property type="entry name" value="Cytidine deaminase-like"/>
    <property type="match status" value="1"/>
</dbReference>
<keyword evidence="6 8" id="KW-0862">Zinc</keyword>
<protein>
    <recommendedName>
        <fullName evidence="8">tRNA-specific adenosine deaminase</fullName>
        <ecNumber evidence="8">3.5.4.33</ecNumber>
    </recommendedName>
</protein>
<name>A0A1W1XMN6_9NEIS</name>
<dbReference type="CDD" id="cd01285">
    <property type="entry name" value="nucleoside_deaminase"/>
    <property type="match status" value="1"/>
</dbReference>
<comment type="catalytic activity">
    <reaction evidence="7 8">
        <text>adenosine(34) in tRNA + H2O + H(+) = inosine(34) in tRNA + NH4(+)</text>
        <dbReference type="Rhea" id="RHEA:43168"/>
        <dbReference type="Rhea" id="RHEA-COMP:10373"/>
        <dbReference type="Rhea" id="RHEA-COMP:10374"/>
        <dbReference type="ChEBI" id="CHEBI:15377"/>
        <dbReference type="ChEBI" id="CHEBI:15378"/>
        <dbReference type="ChEBI" id="CHEBI:28938"/>
        <dbReference type="ChEBI" id="CHEBI:74411"/>
        <dbReference type="ChEBI" id="CHEBI:82852"/>
        <dbReference type="EC" id="3.5.4.33"/>
    </reaction>
</comment>
<comment type="similarity">
    <text evidence="1">Belongs to the cytidine and deoxycytidylate deaminase family. ADAT2 subfamily.</text>
</comment>
<dbReference type="RefSeq" id="WP_084090720.1">
    <property type="nucleotide sequence ID" value="NZ_FWXD01000010.1"/>
</dbReference>
<dbReference type="InterPro" id="IPR002125">
    <property type="entry name" value="CMP_dCMP_dom"/>
</dbReference>
<dbReference type="FunFam" id="3.40.140.10:FF:000005">
    <property type="entry name" value="tRNA-specific adenosine deaminase"/>
    <property type="match status" value="1"/>
</dbReference>
<dbReference type="InterPro" id="IPR028883">
    <property type="entry name" value="tRNA_aden_deaminase"/>
</dbReference>
<dbReference type="PANTHER" id="PTHR11079:SF202">
    <property type="entry name" value="TRNA-SPECIFIC ADENOSINE DEAMINASE"/>
    <property type="match status" value="1"/>
</dbReference>
<dbReference type="Proteomes" id="UP000192761">
    <property type="component" value="Unassembled WGS sequence"/>
</dbReference>
<dbReference type="InterPro" id="IPR016192">
    <property type="entry name" value="APOBEC/CMP_deaminase_Zn-bd"/>
</dbReference>
<dbReference type="EC" id="3.5.4.33" evidence="8"/>
<evidence type="ECO:0000256" key="8">
    <source>
        <dbReference type="HAMAP-Rule" id="MF_00972"/>
    </source>
</evidence>
<dbReference type="STRING" id="1121001.SAMN02745857_02072"/>
<evidence type="ECO:0000256" key="1">
    <source>
        <dbReference type="ARBA" id="ARBA00010669"/>
    </source>
</evidence>
<dbReference type="GO" id="GO:0008270">
    <property type="term" value="F:zinc ion binding"/>
    <property type="evidence" value="ECO:0007669"/>
    <property type="project" value="UniProtKB-UniRule"/>
</dbReference>
<comment type="subunit">
    <text evidence="2 8">Homodimer.</text>
</comment>
<comment type="cofactor">
    <cofactor evidence="8">
        <name>Zn(2+)</name>
        <dbReference type="ChEBI" id="CHEBI:29105"/>
    </cofactor>
    <text evidence="8">Binds 1 zinc ion per subunit.</text>
</comment>
<dbReference type="HAMAP" id="MF_00972">
    <property type="entry name" value="tRNA_aden_deaminase"/>
    <property type="match status" value="1"/>
</dbReference>
<feature type="domain" description="CMP/dCMP-type deaminase" evidence="10">
    <location>
        <begin position="11"/>
        <end position="122"/>
    </location>
</feature>
<dbReference type="GO" id="GO:0002100">
    <property type="term" value="P:tRNA wobble adenosine to inosine editing"/>
    <property type="evidence" value="ECO:0007669"/>
    <property type="project" value="UniProtKB-UniRule"/>
</dbReference>
<keyword evidence="5 8" id="KW-0378">Hydrolase</keyword>
<evidence type="ECO:0000256" key="9">
    <source>
        <dbReference type="SAM" id="MobiDB-lite"/>
    </source>
</evidence>
<dbReference type="PANTHER" id="PTHR11079">
    <property type="entry name" value="CYTOSINE DEAMINASE FAMILY MEMBER"/>
    <property type="match status" value="1"/>
</dbReference>
<keyword evidence="4 8" id="KW-0479">Metal-binding</keyword>
<evidence type="ECO:0000256" key="6">
    <source>
        <dbReference type="ARBA" id="ARBA00022833"/>
    </source>
</evidence>
<feature type="binding site" evidence="8">
    <location>
        <position position="92"/>
    </location>
    <ligand>
        <name>Zn(2+)</name>
        <dbReference type="ChEBI" id="CHEBI:29105"/>
        <note>catalytic</note>
    </ligand>
</feature>
<comment type="function">
    <text evidence="8">Catalyzes the deamination of adenosine to inosine at the wobble position 34 of tRNA(Arg2).</text>
</comment>
<accession>A0A1W1XMN6</accession>
<proteinExistence type="inferred from homology"/>
<evidence type="ECO:0000313" key="12">
    <source>
        <dbReference type="Proteomes" id="UP000192761"/>
    </source>
</evidence>
<evidence type="ECO:0000256" key="2">
    <source>
        <dbReference type="ARBA" id="ARBA00011738"/>
    </source>
</evidence>
<dbReference type="PROSITE" id="PS00903">
    <property type="entry name" value="CYT_DCMP_DEAMINASES_1"/>
    <property type="match status" value="1"/>
</dbReference>
<feature type="region of interest" description="Disordered" evidence="9">
    <location>
        <begin position="160"/>
        <end position="180"/>
    </location>
</feature>
<organism evidence="11 12">
    <name type="scientific">Andreprevotia lacus DSM 23236</name>
    <dbReference type="NCBI Taxonomy" id="1121001"/>
    <lineage>
        <taxon>Bacteria</taxon>
        <taxon>Pseudomonadati</taxon>
        <taxon>Pseudomonadota</taxon>
        <taxon>Betaproteobacteria</taxon>
        <taxon>Neisseriales</taxon>
        <taxon>Chitinibacteraceae</taxon>
        <taxon>Andreprevotia</taxon>
    </lineage>
</organism>
<dbReference type="InterPro" id="IPR016193">
    <property type="entry name" value="Cytidine_deaminase-like"/>
</dbReference>
<feature type="active site" description="Proton donor" evidence="8">
    <location>
        <position position="64"/>
    </location>
</feature>
<feature type="binding site" evidence="8">
    <location>
        <position position="95"/>
    </location>
    <ligand>
        <name>Zn(2+)</name>
        <dbReference type="ChEBI" id="CHEBI:29105"/>
        <note>catalytic</note>
    </ligand>
</feature>
<dbReference type="Pfam" id="PF00383">
    <property type="entry name" value="dCMP_cyt_deam_1"/>
    <property type="match status" value="1"/>
</dbReference>
<dbReference type="OrthoDB" id="9802676at2"/>
<keyword evidence="12" id="KW-1185">Reference proteome</keyword>
<evidence type="ECO:0000256" key="7">
    <source>
        <dbReference type="ARBA" id="ARBA00048045"/>
    </source>
</evidence>
<dbReference type="PROSITE" id="PS51747">
    <property type="entry name" value="CYT_DCMP_DEAMINASES_2"/>
    <property type="match status" value="1"/>
</dbReference>
<dbReference type="GO" id="GO:0052717">
    <property type="term" value="F:tRNA-specific adenosine-34 deaminase activity"/>
    <property type="evidence" value="ECO:0007669"/>
    <property type="project" value="UniProtKB-UniRule"/>
</dbReference>